<keyword evidence="5" id="KW-0662">Pyridine nucleotide biosynthesis</keyword>
<dbReference type="GO" id="GO:0016763">
    <property type="term" value="F:pentosyltransferase activity"/>
    <property type="evidence" value="ECO:0007669"/>
    <property type="project" value="InterPro"/>
</dbReference>
<keyword evidence="4" id="KW-0436">Ligase</keyword>
<comment type="pathway">
    <text evidence="1">Cofactor biosynthesis; NAD(+) biosynthesis; nicotinate D-ribonucleotide from nicotinate: step 1/1.</text>
</comment>
<feature type="domain" description="Quinolinate phosphoribosyl transferase N-terminal" evidence="7">
    <location>
        <begin position="20"/>
        <end position="120"/>
    </location>
</feature>
<evidence type="ECO:0000256" key="1">
    <source>
        <dbReference type="ARBA" id="ARBA00004952"/>
    </source>
</evidence>
<comment type="catalytic activity">
    <reaction evidence="6">
        <text>5-phospho-alpha-D-ribose 1-diphosphate + nicotinate + ATP + H2O = nicotinate beta-D-ribonucleotide + ADP + phosphate + diphosphate</text>
        <dbReference type="Rhea" id="RHEA:36163"/>
        <dbReference type="ChEBI" id="CHEBI:15377"/>
        <dbReference type="ChEBI" id="CHEBI:30616"/>
        <dbReference type="ChEBI" id="CHEBI:32544"/>
        <dbReference type="ChEBI" id="CHEBI:33019"/>
        <dbReference type="ChEBI" id="CHEBI:43474"/>
        <dbReference type="ChEBI" id="CHEBI:57502"/>
        <dbReference type="ChEBI" id="CHEBI:58017"/>
        <dbReference type="ChEBI" id="CHEBI:456216"/>
        <dbReference type="EC" id="6.3.4.21"/>
    </reaction>
</comment>
<dbReference type="InterPro" id="IPR053190">
    <property type="entry name" value="NAPRTase-like"/>
</dbReference>
<accession>A0A1F6B3Z9</accession>
<reference evidence="8 9" key="1">
    <citation type="journal article" date="2016" name="Nat. Commun.">
        <title>Thousands of microbial genomes shed light on interconnected biogeochemical processes in an aquifer system.</title>
        <authorList>
            <person name="Anantharaman K."/>
            <person name="Brown C.T."/>
            <person name="Hug L.A."/>
            <person name="Sharon I."/>
            <person name="Castelle C.J."/>
            <person name="Probst A.J."/>
            <person name="Thomas B.C."/>
            <person name="Singh A."/>
            <person name="Wilkins M.J."/>
            <person name="Karaoz U."/>
            <person name="Brodie E.L."/>
            <person name="Williams K.H."/>
            <person name="Hubbard S.S."/>
            <person name="Banfield J.F."/>
        </authorList>
    </citation>
    <scope>NUCLEOTIDE SEQUENCE [LARGE SCALE GENOMIC DNA]</scope>
</reference>
<dbReference type="UniPathway" id="UPA00253">
    <property type="reaction ID" value="UER00457"/>
</dbReference>
<dbReference type="PIRSF" id="PIRSF000484">
    <property type="entry name" value="NAPRT"/>
    <property type="match status" value="1"/>
</dbReference>
<evidence type="ECO:0000256" key="3">
    <source>
        <dbReference type="ARBA" id="ARBA00022553"/>
    </source>
</evidence>
<dbReference type="InterPro" id="IPR036068">
    <property type="entry name" value="Nicotinate_pribotase-like_C"/>
</dbReference>
<evidence type="ECO:0000256" key="6">
    <source>
        <dbReference type="ARBA" id="ARBA00048668"/>
    </source>
</evidence>
<dbReference type="SUPFAM" id="SSF54675">
    <property type="entry name" value="Nicotinate/Quinolinate PRTase N-terminal domain-like"/>
    <property type="match status" value="1"/>
</dbReference>
<dbReference type="EMBL" id="MFKA01000045">
    <property type="protein sequence ID" value="OGG31645.1"/>
    <property type="molecule type" value="Genomic_DNA"/>
</dbReference>
<dbReference type="InterPro" id="IPR037128">
    <property type="entry name" value="Quinolinate_PRibosylTase_N_sf"/>
</dbReference>
<evidence type="ECO:0000256" key="2">
    <source>
        <dbReference type="ARBA" id="ARBA00013236"/>
    </source>
</evidence>
<comment type="caution">
    <text evidence="8">The sequence shown here is derived from an EMBL/GenBank/DDBJ whole genome shotgun (WGS) entry which is preliminary data.</text>
</comment>
<dbReference type="Gene3D" id="3.90.1170.20">
    <property type="entry name" value="Quinolinate phosphoribosyl transferase, N-terminal domain"/>
    <property type="match status" value="1"/>
</dbReference>
<organism evidence="8 9">
    <name type="scientific">Candidatus Gottesmanbacteria bacterium RIFCSPLOWO2_02_FULL_38_8</name>
    <dbReference type="NCBI Taxonomy" id="1798397"/>
    <lineage>
        <taxon>Bacteria</taxon>
        <taxon>Candidatus Gottesmaniibacteriota</taxon>
    </lineage>
</organism>
<evidence type="ECO:0000259" key="7">
    <source>
        <dbReference type="Pfam" id="PF02749"/>
    </source>
</evidence>
<protein>
    <recommendedName>
        <fullName evidence="2">nicotinate phosphoribosyltransferase</fullName>
        <ecNumber evidence="2">6.3.4.21</ecNumber>
    </recommendedName>
</protein>
<dbReference type="InterPro" id="IPR013785">
    <property type="entry name" value="Aldolase_TIM"/>
</dbReference>
<name>A0A1F6B3Z9_9BACT</name>
<keyword evidence="3" id="KW-0597">Phosphoprotein</keyword>
<dbReference type="Gene3D" id="3.20.20.70">
    <property type="entry name" value="Aldolase class I"/>
    <property type="match status" value="1"/>
</dbReference>
<dbReference type="EC" id="6.3.4.21" evidence="2"/>
<dbReference type="Pfam" id="PF02749">
    <property type="entry name" value="QRPTase_N"/>
    <property type="match status" value="1"/>
</dbReference>
<dbReference type="PANTHER" id="PTHR43202:SF1">
    <property type="entry name" value="NICOTINATE PHOSPHORIBOSYLTRANSFERASE"/>
    <property type="match status" value="1"/>
</dbReference>
<dbReference type="AlphaFoldDB" id="A0A1F6B3Z9"/>
<evidence type="ECO:0000256" key="4">
    <source>
        <dbReference type="ARBA" id="ARBA00022598"/>
    </source>
</evidence>
<dbReference type="Proteomes" id="UP000179209">
    <property type="component" value="Unassembled WGS sequence"/>
</dbReference>
<gene>
    <name evidence="8" type="ORF">A3I51_03530</name>
</gene>
<proteinExistence type="predicted"/>
<dbReference type="PANTHER" id="PTHR43202">
    <property type="entry name" value="NICOTINATE-NUCLEOTIDE PYROPHOSPHORYLASE"/>
    <property type="match status" value="1"/>
</dbReference>
<dbReference type="GO" id="GO:0004516">
    <property type="term" value="F:nicotinate phosphoribosyltransferase activity"/>
    <property type="evidence" value="ECO:0007669"/>
    <property type="project" value="UniProtKB-EC"/>
</dbReference>
<dbReference type="GO" id="GO:0009435">
    <property type="term" value="P:NAD+ biosynthetic process"/>
    <property type="evidence" value="ECO:0007669"/>
    <property type="project" value="UniProtKB-UniPathway"/>
</dbReference>
<evidence type="ECO:0000313" key="8">
    <source>
        <dbReference type="EMBL" id="OGG31645.1"/>
    </source>
</evidence>
<sequence length="387" mass="43309">MKYFDENTIEKIRRGYYTAVYFNRTKEILRREGNLEAATMQIFQKKEGSILGGVVEVRELLNMATGYFEGESWINKSGELEVRSLVDGDRLDSWETVMHISGPYAYFAHLESLYLGILARRTLVATNTRKCVEAAGKTPIIFFGDRFDYFLNQEGDGYAAKIGGASAICTEAMEQGFGKEAVGTIPHALIALNKGDTVKAAELFHKYYADINLIALVDFDNDCAGTSLAVARKLGKKLWGVRLDTAGEIIDKSIQNRHSDQAKRVEESLANARKLKQVERSLDFARDDAKKARDDIRGVNPRLVRLVRNALDKEGFGYVRIVVSGGFYPEKIKIFSREKVAVDAYGVGSAIIAGENDFTADIVKVEGKEIAKVGREYKENMRLRKLL</sequence>
<dbReference type="SUPFAM" id="SSF51690">
    <property type="entry name" value="Nicotinate/Quinolinate PRTase C-terminal domain-like"/>
    <property type="match status" value="1"/>
</dbReference>
<dbReference type="InterPro" id="IPR007229">
    <property type="entry name" value="Nic_PRibTrfase-Fam"/>
</dbReference>
<evidence type="ECO:0000313" key="9">
    <source>
        <dbReference type="Proteomes" id="UP000179209"/>
    </source>
</evidence>
<dbReference type="InterPro" id="IPR022412">
    <property type="entry name" value="Quinolinate_PRibosylTrfase_N"/>
</dbReference>
<evidence type="ECO:0000256" key="5">
    <source>
        <dbReference type="ARBA" id="ARBA00022642"/>
    </source>
</evidence>